<dbReference type="InterPro" id="IPR014284">
    <property type="entry name" value="RNA_pol_sigma-70_dom"/>
</dbReference>
<dbReference type="GO" id="GO:0006352">
    <property type="term" value="P:DNA-templated transcription initiation"/>
    <property type="evidence" value="ECO:0007669"/>
    <property type="project" value="InterPro"/>
</dbReference>
<dbReference type="SUPFAM" id="SSF88659">
    <property type="entry name" value="Sigma3 and sigma4 domains of RNA polymerase sigma factors"/>
    <property type="match status" value="1"/>
</dbReference>
<evidence type="ECO:0000256" key="3">
    <source>
        <dbReference type="ARBA" id="ARBA00023082"/>
    </source>
</evidence>
<name>A0A7W7ZU89_9BACT</name>
<dbReference type="InterPro" id="IPR013249">
    <property type="entry name" value="RNA_pol_sigma70_r4_t2"/>
</dbReference>
<dbReference type="Gene3D" id="1.10.1740.10">
    <property type="match status" value="1"/>
</dbReference>
<keyword evidence="3" id="KW-0731">Sigma factor</keyword>
<dbReference type="PANTHER" id="PTHR43133:SF51">
    <property type="entry name" value="RNA POLYMERASE SIGMA FACTOR"/>
    <property type="match status" value="1"/>
</dbReference>
<dbReference type="Gene3D" id="1.10.10.10">
    <property type="entry name" value="Winged helix-like DNA-binding domain superfamily/Winged helix DNA-binding domain"/>
    <property type="match status" value="1"/>
</dbReference>
<dbReference type="GO" id="GO:0003677">
    <property type="term" value="F:DNA binding"/>
    <property type="evidence" value="ECO:0007669"/>
    <property type="project" value="InterPro"/>
</dbReference>
<dbReference type="InterPro" id="IPR036388">
    <property type="entry name" value="WH-like_DNA-bd_sf"/>
</dbReference>
<protein>
    <submittedName>
        <fullName evidence="7">RNA polymerase sigma-70 factor (ECF subfamily)</fullName>
    </submittedName>
</protein>
<dbReference type="SUPFAM" id="SSF88946">
    <property type="entry name" value="Sigma2 domain of RNA polymerase sigma factors"/>
    <property type="match status" value="1"/>
</dbReference>
<reference evidence="7 8" key="1">
    <citation type="submission" date="2020-08" db="EMBL/GenBank/DDBJ databases">
        <title>Genomic Encyclopedia of Type Strains, Phase IV (KMG-V): Genome sequencing to study the core and pangenomes of soil and plant-associated prokaryotes.</title>
        <authorList>
            <person name="Whitman W."/>
        </authorList>
    </citation>
    <scope>NUCLEOTIDE SEQUENCE [LARGE SCALE GENOMIC DNA]</scope>
    <source>
        <strain evidence="7 8">X5P3</strain>
    </source>
</reference>
<dbReference type="Pfam" id="PF04542">
    <property type="entry name" value="Sigma70_r2"/>
    <property type="match status" value="1"/>
</dbReference>
<keyword evidence="2" id="KW-0805">Transcription regulation</keyword>
<dbReference type="PANTHER" id="PTHR43133">
    <property type="entry name" value="RNA POLYMERASE ECF-TYPE SIGMA FACTO"/>
    <property type="match status" value="1"/>
</dbReference>
<dbReference type="Proteomes" id="UP000584867">
    <property type="component" value="Unassembled WGS sequence"/>
</dbReference>
<sequence>MTTMETLRPVIASSQSQSSPVLIRCTDYSSAIRDETQIIESILAGDTNLYHDLVRPYEALVYRMAFVMLRNEADAEDAAQESFLRAYRKLASFRSESKFSTWLTSIVLNEARACLRRRKNGVAVSLDSLSSQTAPLPARYICDKQESALLRLERTELRSHLQRAIADLPTIYREVLQMRLIDECSVRCTAQALMSTEGVIKARLHRARRMLQRRFNAHRTREKTFHACGDC</sequence>
<feature type="domain" description="RNA polymerase sigma factor 70 region 4 type 2" evidence="6">
    <location>
        <begin position="161"/>
        <end position="211"/>
    </location>
</feature>
<organism evidence="7 8">
    <name type="scientific">Granulicella mallensis</name>
    <dbReference type="NCBI Taxonomy" id="940614"/>
    <lineage>
        <taxon>Bacteria</taxon>
        <taxon>Pseudomonadati</taxon>
        <taxon>Acidobacteriota</taxon>
        <taxon>Terriglobia</taxon>
        <taxon>Terriglobales</taxon>
        <taxon>Acidobacteriaceae</taxon>
        <taxon>Granulicella</taxon>
    </lineage>
</organism>
<dbReference type="NCBIfam" id="TIGR02937">
    <property type="entry name" value="sigma70-ECF"/>
    <property type="match status" value="1"/>
</dbReference>
<dbReference type="AlphaFoldDB" id="A0A7W7ZU89"/>
<dbReference type="InterPro" id="IPR007627">
    <property type="entry name" value="RNA_pol_sigma70_r2"/>
</dbReference>
<dbReference type="InterPro" id="IPR013325">
    <property type="entry name" value="RNA_pol_sigma_r2"/>
</dbReference>
<evidence type="ECO:0000256" key="2">
    <source>
        <dbReference type="ARBA" id="ARBA00023015"/>
    </source>
</evidence>
<feature type="domain" description="RNA polymerase sigma-70 region 2" evidence="5">
    <location>
        <begin position="53"/>
        <end position="119"/>
    </location>
</feature>
<dbReference type="GO" id="GO:0016987">
    <property type="term" value="F:sigma factor activity"/>
    <property type="evidence" value="ECO:0007669"/>
    <property type="project" value="UniProtKB-KW"/>
</dbReference>
<evidence type="ECO:0000256" key="1">
    <source>
        <dbReference type="ARBA" id="ARBA00010641"/>
    </source>
</evidence>
<dbReference type="InterPro" id="IPR013324">
    <property type="entry name" value="RNA_pol_sigma_r3/r4-like"/>
</dbReference>
<dbReference type="Pfam" id="PF08281">
    <property type="entry name" value="Sigma70_r4_2"/>
    <property type="match status" value="1"/>
</dbReference>
<dbReference type="RefSeq" id="WP_260331264.1">
    <property type="nucleotide sequence ID" value="NZ_JACHIO010000025.1"/>
</dbReference>
<comment type="similarity">
    <text evidence="1">Belongs to the sigma-70 factor family. ECF subfamily.</text>
</comment>
<evidence type="ECO:0000313" key="7">
    <source>
        <dbReference type="EMBL" id="MBB5066262.1"/>
    </source>
</evidence>
<comment type="caution">
    <text evidence="7">The sequence shown here is derived from an EMBL/GenBank/DDBJ whole genome shotgun (WGS) entry which is preliminary data.</text>
</comment>
<dbReference type="EMBL" id="JACHIO010000025">
    <property type="protein sequence ID" value="MBB5066262.1"/>
    <property type="molecule type" value="Genomic_DNA"/>
</dbReference>
<keyword evidence="4" id="KW-0804">Transcription</keyword>
<gene>
    <name evidence="7" type="ORF">HDF15_004638</name>
</gene>
<evidence type="ECO:0000259" key="6">
    <source>
        <dbReference type="Pfam" id="PF08281"/>
    </source>
</evidence>
<evidence type="ECO:0000256" key="4">
    <source>
        <dbReference type="ARBA" id="ARBA00023163"/>
    </source>
</evidence>
<dbReference type="InterPro" id="IPR039425">
    <property type="entry name" value="RNA_pol_sigma-70-like"/>
</dbReference>
<evidence type="ECO:0000313" key="8">
    <source>
        <dbReference type="Proteomes" id="UP000584867"/>
    </source>
</evidence>
<evidence type="ECO:0000259" key="5">
    <source>
        <dbReference type="Pfam" id="PF04542"/>
    </source>
</evidence>
<accession>A0A7W7ZU89</accession>
<proteinExistence type="inferred from homology"/>